<dbReference type="SUPFAM" id="SSF56954">
    <property type="entry name" value="Outer membrane efflux proteins (OEP)"/>
    <property type="match status" value="1"/>
</dbReference>
<feature type="chain" id="PRO_5045646797" evidence="1">
    <location>
        <begin position="23"/>
        <end position="494"/>
    </location>
</feature>
<dbReference type="RefSeq" id="WP_349240160.1">
    <property type="nucleotide sequence ID" value="NZ_JAVTTO010000001.1"/>
</dbReference>
<organism evidence="2 3">
    <name type="scientific">Asprobacillus argus</name>
    <dbReference type="NCBI Taxonomy" id="3076534"/>
    <lineage>
        <taxon>Bacteria</taxon>
        <taxon>Pseudomonadati</taxon>
        <taxon>Bacteroidota</taxon>
        <taxon>Flavobacteriia</taxon>
        <taxon>Flavobacteriales</taxon>
        <taxon>Flavobacteriaceae</taxon>
        <taxon>Asprobacillus</taxon>
    </lineage>
</organism>
<feature type="signal peptide" evidence="1">
    <location>
        <begin position="1"/>
        <end position="22"/>
    </location>
</feature>
<sequence length="494" mass="56676">MKVRANICMLLISLFLTFQSNAQTKAVSFQELLREGFKNNYAIKLENLNVDKATYTLLRANGFLNPYLDSEVVYGSGVDPTITNNGTQYFQTNFVLPTKLGIDFYSGARLERTDLIQESFILNSSGAWVGATIPLLRGLGKSSAANTFIETSKINEKALKEQFSNQVLIYFNEMLLTYLTLQENTKRYEIEQNTLAEAKKYHEYIYSLAKNDQIPQVEKNRADAFVEQKTQQVTIANLDALGTYYSTRMLLGNNAITVDSIPNLMDVIPDPNKEKMITYIAARKFNLETLVKNTPQYRNIALRVEENKLLLKNAQNQKRNQLDLDVKVSRFGMIQNGGYNFSNTLRSTYPGYSVLVSLTHNLPISNQKQRGAYLEQLTELDISKTFLEQYIFENVVSAKLNITLLEQKIELFEQTKKIVALTKQNYLDEKEKFKLGSSTQIDITLSFDNYFTAMKSLNTLKYDIWRNYVSLKFKLGELPNNEQELNEFTLLKLF</sequence>
<dbReference type="EMBL" id="JAVTTO010000001">
    <property type="protein sequence ID" value="MDT7830904.1"/>
    <property type="molecule type" value="Genomic_DNA"/>
</dbReference>
<dbReference type="Gene3D" id="1.20.1600.10">
    <property type="entry name" value="Outer membrane efflux proteins (OEP)"/>
    <property type="match status" value="1"/>
</dbReference>
<protein>
    <submittedName>
        <fullName evidence="2">TolC family protein</fullName>
    </submittedName>
</protein>
<reference evidence="2 3" key="1">
    <citation type="submission" date="2023-09" db="EMBL/GenBank/DDBJ databases">
        <title>Novel taxa isolated from Blanes Bay.</title>
        <authorList>
            <person name="Rey-Velasco X."/>
            <person name="Lucena T."/>
        </authorList>
    </citation>
    <scope>NUCLEOTIDE SEQUENCE [LARGE SCALE GENOMIC DNA]</scope>
    <source>
        <strain evidence="2 3">S356</strain>
    </source>
</reference>
<dbReference type="PANTHER" id="PTHR30203">
    <property type="entry name" value="OUTER MEMBRANE CATION EFFLUX PROTEIN"/>
    <property type="match status" value="1"/>
</dbReference>
<keyword evidence="3" id="KW-1185">Reference proteome</keyword>
<evidence type="ECO:0000313" key="3">
    <source>
        <dbReference type="Proteomes" id="UP001257277"/>
    </source>
</evidence>
<accession>A0ABU3LCI2</accession>
<keyword evidence="1" id="KW-0732">Signal</keyword>
<gene>
    <name evidence="2" type="ORF">RQM59_00845</name>
</gene>
<dbReference type="Proteomes" id="UP001257277">
    <property type="component" value="Unassembled WGS sequence"/>
</dbReference>
<evidence type="ECO:0000313" key="2">
    <source>
        <dbReference type="EMBL" id="MDT7830904.1"/>
    </source>
</evidence>
<evidence type="ECO:0000256" key="1">
    <source>
        <dbReference type="SAM" id="SignalP"/>
    </source>
</evidence>
<name>A0ABU3LCI2_9FLAO</name>
<comment type="caution">
    <text evidence="2">The sequence shown here is derived from an EMBL/GenBank/DDBJ whole genome shotgun (WGS) entry which is preliminary data.</text>
</comment>
<proteinExistence type="predicted"/>
<dbReference type="InterPro" id="IPR010131">
    <property type="entry name" value="MdtP/NodT-like"/>
</dbReference>